<reference evidence="3 4" key="1">
    <citation type="submission" date="2014-02" db="EMBL/GenBank/DDBJ databases">
        <title>The small core and large imbalanced accessory genome model reveals a collaborative survival strategy of Sorangium cellulosum strains in nature.</title>
        <authorList>
            <person name="Han K."/>
            <person name="Peng R."/>
            <person name="Blom J."/>
            <person name="Li Y.-Z."/>
        </authorList>
    </citation>
    <scope>NUCLEOTIDE SEQUENCE [LARGE SCALE GENOMIC DNA]</scope>
    <source>
        <strain evidence="3 4">So0011-07</strain>
    </source>
</reference>
<feature type="compositionally biased region" description="Acidic residues" evidence="1">
    <location>
        <begin position="1"/>
        <end position="20"/>
    </location>
</feature>
<dbReference type="Proteomes" id="UP000075635">
    <property type="component" value="Unassembled WGS sequence"/>
</dbReference>
<feature type="compositionally biased region" description="Basic and acidic residues" evidence="1">
    <location>
        <begin position="21"/>
        <end position="30"/>
    </location>
</feature>
<feature type="region of interest" description="Disordered" evidence="1">
    <location>
        <begin position="1"/>
        <end position="30"/>
    </location>
</feature>
<dbReference type="AlphaFoldDB" id="A0A150RQB4"/>
<evidence type="ECO:0000256" key="2">
    <source>
        <dbReference type="SAM" id="Phobius"/>
    </source>
</evidence>
<proteinExistence type="predicted"/>
<keyword evidence="2" id="KW-0472">Membrane</keyword>
<name>A0A150RQB4_SORCE</name>
<sequence length="90" mass="9674">MEMSEEAGPDESMEEEESADEERPTSAARDLRSWLAGAPLPARLQIALGLVAPMLITIVAALRVSSFTIDDAYISLRCAENLARGNGLVL</sequence>
<feature type="transmembrane region" description="Helical" evidence="2">
    <location>
        <begin position="42"/>
        <end position="62"/>
    </location>
</feature>
<accession>A0A150RQB4</accession>
<gene>
    <name evidence="3" type="ORF">BE17_26055</name>
</gene>
<organism evidence="3 4">
    <name type="scientific">Sorangium cellulosum</name>
    <name type="common">Polyangium cellulosum</name>
    <dbReference type="NCBI Taxonomy" id="56"/>
    <lineage>
        <taxon>Bacteria</taxon>
        <taxon>Pseudomonadati</taxon>
        <taxon>Myxococcota</taxon>
        <taxon>Polyangia</taxon>
        <taxon>Polyangiales</taxon>
        <taxon>Polyangiaceae</taxon>
        <taxon>Sorangium</taxon>
    </lineage>
</organism>
<keyword evidence="2" id="KW-1133">Transmembrane helix</keyword>
<dbReference type="EMBL" id="JEMB01002248">
    <property type="protein sequence ID" value="KYF82455.1"/>
    <property type="molecule type" value="Genomic_DNA"/>
</dbReference>
<evidence type="ECO:0000313" key="4">
    <source>
        <dbReference type="Proteomes" id="UP000075635"/>
    </source>
</evidence>
<comment type="caution">
    <text evidence="3">The sequence shown here is derived from an EMBL/GenBank/DDBJ whole genome shotgun (WGS) entry which is preliminary data.</text>
</comment>
<keyword evidence="2" id="KW-0812">Transmembrane</keyword>
<evidence type="ECO:0000256" key="1">
    <source>
        <dbReference type="SAM" id="MobiDB-lite"/>
    </source>
</evidence>
<evidence type="ECO:0000313" key="3">
    <source>
        <dbReference type="EMBL" id="KYF82455.1"/>
    </source>
</evidence>
<protein>
    <submittedName>
        <fullName evidence="3">Uncharacterized protein</fullName>
    </submittedName>
</protein>